<keyword evidence="2" id="KW-1185">Reference proteome</keyword>
<organism evidence="1 2">
    <name type="scientific">Dentiscutata heterogama</name>
    <dbReference type="NCBI Taxonomy" id="1316150"/>
    <lineage>
        <taxon>Eukaryota</taxon>
        <taxon>Fungi</taxon>
        <taxon>Fungi incertae sedis</taxon>
        <taxon>Mucoromycota</taxon>
        <taxon>Glomeromycotina</taxon>
        <taxon>Glomeromycetes</taxon>
        <taxon>Diversisporales</taxon>
        <taxon>Gigasporaceae</taxon>
        <taxon>Dentiscutata</taxon>
    </lineage>
</organism>
<name>A0ACA9N1E8_9GLOM</name>
<accession>A0ACA9N1E8</accession>
<comment type="caution">
    <text evidence="1">The sequence shown here is derived from an EMBL/GenBank/DDBJ whole genome shotgun (WGS) entry which is preliminary data.</text>
</comment>
<dbReference type="EMBL" id="CAJVPU010012265">
    <property type="protein sequence ID" value="CAG8621886.1"/>
    <property type="molecule type" value="Genomic_DNA"/>
</dbReference>
<sequence>ELVQRDPNRALLSRIVSKIPELSSFYPELVQRDPNQVLFSQDWFKET</sequence>
<evidence type="ECO:0000313" key="1">
    <source>
        <dbReference type="EMBL" id="CAG8621886.1"/>
    </source>
</evidence>
<gene>
    <name evidence="1" type="ORF">DHETER_LOCUS8050</name>
</gene>
<proteinExistence type="predicted"/>
<feature type="non-terminal residue" evidence="1">
    <location>
        <position position="1"/>
    </location>
</feature>
<dbReference type="Proteomes" id="UP000789702">
    <property type="component" value="Unassembled WGS sequence"/>
</dbReference>
<reference evidence="1" key="1">
    <citation type="submission" date="2021-06" db="EMBL/GenBank/DDBJ databases">
        <authorList>
            <person name="Kallberg Y."/>
            <person name="Tangrot J."/>
            <person name="Rosling A."/>
        </authorList>
    </citation>
    <scope>NUCLEOTIDE SEQUENCE</scope>
    <source>
        <strain evidence="1">IL203A</strain>
    </source>
</reference>
<protein>
    <submittedName>
        <fullName evidence="1">14488_t:CDS:1</fullName>
    </submittedName>
</protein>
<evidence type="ECO:0000313" key="2">
    <source>
        <dbReference type="Proteomes" id="UP000789702"/>
    </source>
</evidence>